<protein>
    <submittedName>
        <fullName evidence="8 9">StAR-related lipid transfer protein 6 isoform X1</fullName>
    </submittedName>
</protein>
<keyword evidence="1" id="KW-0813">Transport</keyword>
<feature type="compositionally biased region" description="Low complexity" evidence="5">
    <location>
        <begin position="228"/>
        <end position="243"/>
    </location>
</feature>
<evidence type="ECO:0000313" key="8">
    <source>
        <dbReference type="RefSeq" id="XP_020849954.1"/>
    </source>
</evidence>
<evidence type="ECO:0000256" key="2">
    <source>
        <dbReference type="ARBA" id="ARBA00023055"/>
    </source>
</evidence>
<keyword evidence="2" id="KW-0445">Lipid transport</keyword>
<dbReference type="GO" id="GO:0008289">
    <property type="term" value="F:lipid binding"/>
    <property type="evidence" value="ECO:0007669"/>
    <property type="project" value="UniProtKB-KW"/>
</dbReference>
<dbReference type="Gene3D" id="3.30.530.20">
    <property type="match status" value="1"/>
</dbReference>
<dbReference type="CDD" id="cd08904">
    <property type="entry name" value="START_STARD6-like"/>
    <property type="match status" value="1"/>
</dbReference>
<dbReference type="GO" id="GO:0006869">
    <property type="term" value="P:lipid transport"/>
    <property type="evidence" value="ECO:0007669"/>
    <property type="project" value="UniProtKB-KW"/>
</dbReference>
<sequence>MDFKKLADEVSQEVLAFSRDTSGWKVTKTSFLYLTANLFCEFLFPFEKKITVSWKPSRNYDGHLYRAEGIIPETPAKLIQFMYLPEHRSKWDRSLHTYRMLHRIDSDTFILHTITNSFAMGSIAPRDFVDLVHIKYYEGEKVIVSSVSVEYPQCPPTSSYIRGYNNPCGYVCSPLPENPGYSKLVMYVQPELRGNLSRAVVEATMPTNLLNLIHDAKDGIKAQKAHSAHSSPKGHSSSLLHKK</sequence>
<dbReference type="SUPFAM" id="SSF55961">
    <property type="entry name" value="Bet v1-like"/>
    <property type="match status" value="1"/>
</dbReference>
<dbReference type="AlphaFoldDB" id="A0A6P5KVP7"/>
<name>A0A6P5KVP7_PHACI</name>
<evidence type="ECO:0000313" key="9">
    <source>
        <dbReference type="RefSeq" id="XP_020849965.1"/>
    </source>
</evidence>
<dbReference type="CTD" id="147323"/>
<dbReference type="SMART" id="SM00234">
    <property type="entry name" value="START"/>
    <property type="match status" value="1"/>
</dbReference>
<reference evidence="8 9" key="1">
    <citation type="submission" date="2025-04" db="UniProtKB">
        <authorList>
            <consortium name="RefSeq"/>
        </authorList>
    </citation>
    <scope>IDENTIFICATION</scope>
    <source>
        <tissue evidence="8 9">Spleen</tissue>
    </source>
</reference>
<evidence type="ECO:0000256" key="3">
    <source>
        <dbReference type="ARBA" id="ARBA00023121"/>
    </source>
</evidence>
<dbReference type="KEGG" id="pcw:110213808"/>
<gene>
    <name evidence="8 9 10 11" type="primary">STARD6</name>
</gene>
<dbReference type="PANTHER" id="PTHR46374:SF2">
    <property type="entry name" value="STAR-RELATED LIPID TRANSFER PROTEIN 6"/>
    <property type="match status" value="1"/>
</dbReference>
<comment type="function">
    <text evidence="4">May be involved in the intracellular transport of sterols or other lipids. May bind cholesterol or other sterols.</text>
</comment>
<evidence type="ECO:0000256" key="1">
    <source>
        <dbReference type="ARBA" id="ARBA00022448"/>
    </source>
</evidence>
<dbReference type="RefSeq" id="XP_020849965.1">
    <property type="nucleotide sequence ID" value="XM_020994306.1"/>
</dbReference>
<dbReference type="RefSeq" id="XP_020849974.1">
    <property type="nucleotide sequence ID" value="XM_020994315.1"/>
</dbReference>
<dbReference type="RefSeq" id="XP_020849954.1">
    <property type="nucleotide sequence ID" value="XM_020994295.1"/>
</dbReference>
<evidence type="ECO:0000256" key="4">
    <source>
        <dbReference type="ARBA" id="ARBA00024750"/>
    </source>
</evidence>
<dbReference type="Proteomes" id="UP000515140">
    <property type="component" value="Unplaced"/>
</dbReference>
<dbReference type="PANTHER" id="PTHR46374">
    <property type="entry name" value="PROTEIN CBG07384"/>
    <property type="match status" value="1"/>
</dbReference>
<keyword evidence="7" id="KW-1185">Reference proteome</keyword>
<accession>A0A6P5KVP7</accession>
<feature type="region of interest" description="Disordered" evidence="5">
    <location>
        <begin position="221"/>
        <end position="243"/>
    </location>
</feature>
<organism evidence="7 9">
    <name type="scientific">Phascolarctos cinereus</name>
    <name type="common">Koala</name>
    <dbReference type="NCBI Taxonomy" id="38626"/>
    <lineage>
        <taxon>Eukaryota</taxon>
        <taxon>Metazoa</taxon>
        <taxon>Chordata</taxon>
        <taxon>Craniata</taxon>
        <taxon>Vertebrata</taxon>
        <taxon>Euteleostomi</taxon>
        <taxon>Mammalia</taxon>
        <taxon>Metatheria</taxon>
        <taxon>Diprotodontia</taxon>
        <taxon>Phascolarctidae</taxon>
        <taxon>Phascolarctos</taxon>
    </lineage>
</organism>
<dbReference type="GeneID" id="110213808"/>
<evidence type="ECO:0000313" key="11">
    <source>
        <dbReference type="RefSeq" id="XP_020849982.1"/>
    </source>
</evidence>
<dbReference type="InterPro" id="IPR043556">
    <property type="entry name" value="StARD5/6"/>
</dbReference>
<keyword evidence="3" id="KW-0446">Lipid-binding</keyword>
<evidence type="ECO:0000313" key="10">
    <source>
        <dbReference type="RefSeq" id="XP_020849974.1"/>
    </source>
</evidence>
<proteinExistence type="predicted"/>
<evidence type="ECO:0000259" key="6">
    <source>
        <dbReference type="PROSITE" id="PS50848"/>
    </source>
</evidence>
<dbReference type="InterPro" id="IPR023393">
    <property type="entry name" value="START-like_dom_sf"/>
</dbReference>
<evidence type="ECO:0000256" key="5">
    <source>
        <dbReference type="SAM" id="MobiDB-lite"/>
    </source>
</evidence>
<dbReference type="RefSeq" id="XP_020849982.1">
    <property type="nucleotide sequence ID" value="XM_020994323.1"/>
</dbReference>
<evidence type="ECO:0000313" key="7">
    <source>
        <dbReference type="Proteomes" id="UP000515140"/>
    </source>
</evidence>
<dbReference type="InterPro" id="IPR002913">
    <property type="entry name" value="START_lipid-bd_dom"/>
</dbReference>
<dbReference type="PROSITE" id="PS50848">
    <property type="entry name" value="START"/>
    <property type="match status" value="1"/>
</dbReference>
<dbReference type="Pfam" id="PF01852">
    <property type="entry name" value="START"/>
    <property type="match status" value="1"/>
</dbReference>
<feature type="domain" description="START" evidence="6">
    <location>
        <begin position="20"/>
        <end position="225"/>
    </location>
</feature>